<dbReference type="PIRSF" id="PIRSF039008">
    <property type="entry name" value="YjbJ"/>
    <property type="match status" value="1"/>
</dbReference>
<name>A0A370CIV9_9COXI</name>
<evidence type="ECO:0000313" key="3">
    <source>
        <dbReference type="EMBL" id="RDH40287.1"/>
    </source>
</evidence>
<evidence type="ECO:0000256" key="1">
    <source>
        <dbReference type="ARBA" id="ARBA00009129"/>
    </source>
</evidence>
<dbReference type="Proteomes" id="UP000226429">
    <property type="component" value="Unassembled WGS sequence"/>
</dbReference>
<dbReference type="InterPro" id="IPR026042">
    <property type="entry name" value="YjbJ"/>
</dbReference>
<comment type="similarity">
    <text evidence="1">Belongs to the UPF0337 (CsbD) family.</text>
</comment>
<dbReference type="Gene3D" id="1.10.1470.10">
    <property type="entry name" value="YjbJ"/>
    <property type="match status" value="1"/>
</dbReference>
<dbReference type="SUPFAM" id="SSF69047">
    <property type="entry name" value="Hypothetical protein YjbJ"/>
    <property type="match status" value="1"/>
</dbReference>
<organism evidence="3 4">
    <name type="scientific">Candidatus Aquirickettsiella gammari</name>
    <dbReference type="NCBI Taxonomy" id="2016198"/>
    <lineage>
        <taxon>Bacteria</taxon>
        <taxon>Pseudomonadati</taxon>
        <taxon>Pseudomonadota</taxon>
        <taxon>Gammaproteobacteria</taxon>
        <taxon>Legionellales</taxon>
        <taxon>Coxiellaceae</taxon>
        <taxon>Candidatus Aquirickettsiella</taxon>
    </lineage>
</organism>
<evidence type="ECO:0000313" key="4">
    <source>
        <dbReference type="Proteomes" id="UP000226429"/>
    </source>
</evidence>
<dbReference type="PANTHER" id="PTHR34977:SF1">
    <property type="entry name" value="UPF0337 PROTEIN YJBJ"/>
    <property type="match status" value="1"/>
</dbReference>
<dbReference type="PANTHER" id="PTHR34977">
    <property type="entry name" value="UPF0337 PROTEIN YJBJ"/>
    <property type="match status" value="1"/>
</dbReference>
<reference evidence="3 4" key="2">
    <citation type="journal article" date="2018" name="J. Invertebr. Pathol.">
        <title>'Candidatus Aquirickettsiella gammari' (Gammaproteobacteria: Legionellales: Coxiellaceae): A bacterial pathogen of the freshwater crustacean Gammarus fossarum (Malacostraca: Amphipoda).</title>
        <authorList>
            <person name="Bojko J."/>
            <person name="Dunn A.M."/>
            <person name="Stebbing P.D."/>
            <person name="van Aerle R."/>
            <person name="Bacela-Spychalska K."/>
            <person name="Bean T.P."/>
            <person name="Urrutia A."/>
            <person name="Stentiford G.D."/>
        </authorList>
    </citation>
    <scope>NUCLEOTIDE SEQUENCE [LARGE SCALE GENOMIC DNA]</scope>
    <source>
        <strain evidence="3">RA15029</strain>
    </source>
</reference>
<proteinExistence type="inferred from homology"/>
<dbReference type="InterPro" id="IPR008462">
    <property type="entry name" value="CsbD"/>
</dbReference>
<dbReference type="Pfam" id="PF05532">
    <property type="entry name" value="CsbD"/>
    <property type="match status" value="1"/>
</dbReference>
<sequence>MNPDELKEKWNQIKSKFREKWAKLTDDDWTQLQGDKEKLVGKIQERYGVAKEQAEKELRDFFNKDKDHH</sequence>
<gene>
    <name evidence="3" type="ORF">CFE62_004560</name>
</gene>
<dbReference type="AlphaFoldDB" id="A0A370CIV9"/>
<protein>
    <submittedName>
        <fullName evidence="3">CsbD family protein</fullName>
    </submittedName>
</protein>
<keyword evidence="4" id="KW-1185">Reference proteome</keyword>
<evidence type="ECO:0000259" key="2">
    <source>
        <dbReference type="Pfam" id="PF05532"/>
    </source>
</evidence>
<accession>A0A370CIV9</accession>
<reference evidence="3 4" key="1">
    <citation type="journal article" date="2017" name="Int. J. Syst. Evol. Microbiol.">
        <title>Aquarickettsiella crustaci n. gen. n. sp. (Gammaproteobacteria: Legionellales: Coxiellaceae); a bacterial pathogen of the freshwater crustacean: Gammarus fossarum (Malacostraca: Amphipoda).</title>
        <authorList>
            <person name="Bojko J."/>
            <person name="Dunn A.M."/>
            <person name="Stebbing P.D."/>
            <person name="Van Aerle R."/>
            <person name="Bacela-Spychalska K."/>
            <person name="Bean T.P."/>
            <person name="Stentiford G.D."/>
        </authorList>
    </citation>
    <scope>NUCLEOTIDE SEQUENCE [LARGE SCALE GENOMIC DNA]</scope>
    <source>
        <strain evidence="3">RA15029</strain>
    </source>
</reference>
<feature type="domain" description="CsbD-like" evidence="2">
    <location>
        <begin position="4"/>
        <end position="56"/>
    </location>
</feature>
<comment type="caution">
    <text evidence="3">The sequence shown here is derived from an EMBL/GenBank/DDBJ whole genome shotgun (WGS) entry which is preliminary data.</text>
</comment>
<dbReference type="EMBL" id="NMOS02000011">
    <property type="protein sequence ID" value="RDH40287.1"/>
    <property type="molecule type" value="Genomic_DNA"/>
</dbReference>
<dbReference type="InterPro" id="IPR050423">
    <property type="entry name" value="UPF0337_stress_rsp"/>
</dbReference>
<dbReference type="InterPro" id="IPR036629">
    <property type="entry name" value="YjbJ_sf"/>
</dbReference>